<reference evidence="2 3" key="1">
    <citation type="submission" date="2016-08" db="EMBL/GenBank/DDBJ databases">
        <title>Genome sequence of Clavibacter michiganensis subsp. michiganensis strain CASJ007.</title>
        <authorList>
            <person name="Thapa S.P."/>
            <person name="Coaker G."/>
        </authorList>
    </citation>
    <scope>NUCLEOTIDE SEQUENCE [LARGE SCALE GENOMIC DNA]</scope>
    <source>
        <strain evidence="2">CASJ007</strain>
    </source>
</reference>
<dbReference type="AntiFam" id="ANF00083">
    <property type="entry name" value="Shadow ORF (opposite leuS)"/>
</dbReference>
<dbReference type="AlphaFoldDB" id="A0A251XCL2"/>
<comment type="caution">
    <text evidence="2">The sequence shown here is derived from an EMBL/GenBank/DDBJ whole genome shotgun (WGS) entry which is preliminary data.</text>
</comment>
<dbReference type="Proteomes" id="UP000195062">
    <property type="component" value="Unassembled WGS sequence"/>
</dbReference>
<feature type="region of interest" description="Disordered" evidence="1">
    <location>
        <begin position="15"/>
        <end position="40"/>
    </location>
</feature>
<dbReference type="EMBL" id="MDHH01000010">
    <property type="protein sequence ID" value="OUD99817.1"/>
    <property type="molecule type" value="Genomic_DNA"/>
</dbReference>
<evidence type="ECO:0000313" key="2">
    <source>
        <dbReference type="EMBL" id="OUD99817.1"/>
    </source>
</evidence>
<proteinExistence type="predicted"/>
<protein>
    <submittedName>
        <fullName evidence="2">Uncharacterized protein</fullName>
    </submittedName>
</protein>
<gene>
    <name evidence="2" type="ORF">CMMCAS07_20295</name>
</gene>
<evidence type="ECO:0000313" key="3">
    <source>
        <dbReference type="Proteomes" id="UP000195062"/>
    </source>
</evidence>
<organism evidence="2 3">
    <name type="scientific">Clavibacter michiganensis subsp. michiganensis</name>
    <dbReference type="NCBI Taxonomy" id="33013"/>
    <lineage>
        <taxon>Bacteria</taxon>
        <taxon>Bacillati</taxon>
        <taxon>Actinomycetota</taxon>
        <taxon>Actinomycetes</taxon>
        <taxon>Micrococcales</taxon>
        <taxon>Microbacteriaceae</taxon>
        <taxon>Clavibacter</taxon>
    </lineage>
</organism>
<accession>A0A251XCL2</accession>
<sequence>MTRLMAGCLLSPLRDPELMRRPSPGSATPVRRAAPPRGRELAVLRDDADGARDGLRGVDDDPHRQVEGAREVEVALVVRGDGHDGARAVVGEHVVGGPDGDPLAVDRVDRRAAERDAGLRAVGRGALDLVEALRALQVAAEPLADLVRRALDELRRQVAVGRDDHEGGAVQRVRTRGEDRDGLVAALDDEVDLRAYGASDPVALHADDLRRPRALELVEVVDEAVGVVGDAQVPLRELLLDDHGARAVGRAVRQDLLVGEHGLVHRSQLTQLSLRYARPFSCILRNSHWFHR</sequence>
<evidence type="ECO:0000256" key="1">
    <source>
        <dbReference type="SAM" id="MobiDB-lite"/>
    </source>
</evidence>
<keyword evidence="3" id="KW-1185">Reference proteome</keyword>
<name>A0A251XCL2_CLAMM</name>